<gene>
    <name evidence="8" type="ORF">VSDG_07775</name>
</gene>
<dbReference type="Gene3D" id="3.30.9.30">
    <property type="match status" value="1"/>
</dbReference>
<dbReference type="OrthoDB" id="447842at2759"/>
<feature type="compositionally biased region" description="Polar residues" evidence="6">
    <location>
        <begin position="718"/>
        <end position="732"/>
    </location>
</feature>
<protein>
    <recommendedName>
        <fullName evidence="7">WLM domain-containing protein</fullName>
    </recommendedName>
</protein>
<dbReference type="InterPro" id="IPR002938">
    <property type="entry name" value="FAD-bd"/>
</dbReference>
<evidence type="ECO:0000256" key="6">
    <source>
        <dbReference type="SAM" id="MobiDB-lite"/>
    </source>
</evidence>
<dbReference type="InterPro" id="IPR036188">
    <property type="entry name" value="FAD/NAD-bd_sf"/>
</dbReference>
<dbReference type="Proteomes" id="UP000284375">
    <property type="component" value="Unassembled WGS sequence"/>
</dbReference>
<dbReference type="GO" id="GO:0004497">
    <property type="term" value="F:monooxygenase activity"/>
    <property type="evidence" value="ECO:0007669"/>
    <property type="project" value="InterPro"/>
</dbReference>
<dbReference type="Gene3D" id="3.50.50.60">
    <property type="entry name" value="FAD/NAD(P)-binding domain"/>
    <property type="match status" value="1"/>
</dbReference>
<dbReference type="PROSITE" id="PS51397">
    <property type="entry name" value="WLM"/>
    <property type="match status" value="1"/>
</dbReference>
<comment type="caution">
    <text evidence="8">The sequence shown here is derived from an EMBL/GenBank/DDBJ whole genome shotgun (WGS) entry which is preliminary data.</text>
</comment>
<evidence type="ECO:0000256" key="5">
    <source>
        <dbReference type="ARBA" id="ARBA00023002"/>
    </source>
</evidence>
<feature type="region of interest" description="Disordered" evidence="6">
    <location>
        <begin position="583"/>
        <end position="653"/>
    </location>
</feature>
<dbReference type="SUPFAM" id="SSF51905">
    <property type="entry name" value="FAD/NAD(P)-binding domain"/>
    <property type="match status" value="1"/>
</dbReference>
<feature type="compositionally biased region" description="Acidic residues" evidence="6">
    <location>
        <begin position="626"/>
        <end position="653"/>
    </location>
</feature>
<dbReference type="AlphaFoldDB" id="A0A423VJX8"/>
<dbReference type="Pfam" id="PF01494">
    <property type="entry name" value="FAD_binding_3"/>
    <property type="match status" value="1"/>
</dbReference>
<sequence length="942" mass="102421">MSAQESFKVIISGASVAGLTLANALEKAGVEYLVLERGDIAPQLGASIGILCHVAKVLDQLGICDRIQDITIPLLQRQNFDEYGHLFDDCQIFRNLAAKTKRPVMFLERRAYLQTLYDNLKDKSRVRAHVGLKSFAEDDKGVTVFTTTGEEVRGSILVGADGIHSTVRKLIAESVAKSDPERATKLTKGFTAHYRAIFGISKNQQRGDPTKQLLPDGTIHDHYYRGHSGIAASGVDGLVFWFLFVKQDSPSTSPNCPRYSEADAQDTIRKYGHLAVGPDYTFNDLWELRLNANMLPLEEGIVQTSWNTGGRVVMVGDAVFKATVNAGLGGSTAVEGVCNLGYMAGAPVFNFLLDPDKSFPSRDAIASANMPLGIQRLNAKKSHPNDRVVFIKPLKGKDEDTAQDYLERIAAQCLPIMKEHHLSVTTLEEYEPNREFVGRNFNSGEIIQLVLKARSGHWLPFNYVQMVMMHELAHCVQMNHSRAFWKVRNLYAENMRVLWSRGYTGEGMWGRGALLATGEFERNTVTAGEELPEHLCGGTYRSRRRKRKAKPELSYQERKQRRIEKKFGRNGVALGADTDAKAKLEKGRATQAAPRVAQSKRGRELRAAAALARFDQQKKEMTPGGEPEDEDESTASETGSDYEDAEGGADDALDINGRKLLDAKGGNMVRVCGDEDPGDHDAANELRELQASMTKYFAPAKDKQSERLGARPGPPTTKEGSSRATSSNGPKNTNRDTEAVAKNGQPLNTKKTEPHGKKAQSATNKTNDEPAPATATGGTCELCSFQNEEYSALAVVTGLSSTVSAAPSRWSVPQEHLEVLALRRAIPLNPDAVSDVHCQDRQAHIIFHEENAAQLAICGGISGSSTDHCGGSPAATVGSNGSARFSLRAVNDGATIDISKVRWEECVHAARAVCPTGSLSAMCLGGATSGDVAFSLEMNSAG</sequence>
<dbReference type="Gene3D" id="3.30.2010.10">
    <property type="entry name" value="Metalloproteases ('zincins'), catalytic domain"/>
    <property type="match status" value="1"/>
</dbReference>
<keyword evidence="9" id="KW-1185">Reference proteome</keyword>
<dbReference type="InterPro" id="IPR050562">
    <property type="entry name" value="FAD_mOase_fung"/>
</dbReference>
<evidence type="ECO:0000313" key="9">
    <source>
        <dbReference type="Proteomes" id="UP000284375"/>
    </source>
</evidence>
<feature type="domain" description="WLM" evidence="7">
    <location>
        <begin position="379"/>
        <end position="615"/>
    </location>
</feature>
<feature type="region of interest" description="Disordered" evidence="6">
    <location>
        <begin position="537"/>
        <end position="570"/>
    </location>
</feature>
<evidence type="ECO:0000256" key="2">
    <source>
        <dbReference type="ARBA" id="ARBA00007992"/>
    </source>
</evidence>
<evidence type="ECO:0000313" key="8">
    <source>
        <dbReference type="EMBL" id="ROV91280.1"/>
    </source>
</evidence>
<evidence type="ECO:0000259" key="7">
    <source>
        <dbReference type="PROSITE" id="PS51397"/>
    </source>
</evidence>
<comment type="cofactor">
    <cofactor evidence="1">
        <name>FAD</name>
        <dbReference type="ChEBI" id="CHEBI:57692"/>
    </cofactor>
</comment>
<evidence type="ECO:0000256" key="4">
    <source>
        <dbReference type="ARBA" id="ARBA00022827"/>
    </source>
</evidence>
<comment type="similarity">
    <text evidence="2">Belongs to the paxM FAD-dependent monooxygenase family.</text>
</comment>
<organism evidence="8 9">
    <name type="scientific">Cytospora chrysosperma</name>
    <name type="common">Cytospora canker fungus</name>
    <name type="synonym">Sphaeria chrysosperma</name>
    <dbReference type="NCBI Taxonomy" id="252740"/>
    <lineage>
        <taxon>Eukaryota</taxon>
        <taxon>Fungi</taxon>
        <taxon>Dikarya</taxon>
        <taxon>Ascomycota</taxon>
        <taxon>Pezizomycotina</taxon>
        <taxon>Sordariomycetes</taxon>
        <taxon>Sordariomycetidae</taxon>
        <taxon>Diaporthales</taxon>
        <taxon>Cytosporaceae</taxon>
        <taxon>Cytospora</taxon>
    </lineage>
</organism>
<accession>A0A423VJX8</accession>
<dbReference type="PANTHER" id="PTHR47356:SF2">
    <property type="entry name" value="FAD-BINDING DOMAIN-CONTAINING PROTEIN-RELATED"/>
    <property type="match status" value="1"/>
</dbReference>
<dbReference type="PRINTS" id="PR00420">
    <property type="entry name" value="RNGMNOXGNASE"/>
</dbReference>
<keyword evidence="4" id="KW-0274">FAD</keyword>
<keyword evidence="5" id="KW-0560">Oxidoreductase</keyword>
<keyword evidence="3" id="KW-0285">Flavoprotein</keyword>
<dbReference type="InterPro" id="IPR013536">
    <property type="entry name" value="WLM_dom"/>
</dbReference>
<feature type="region of interest" description="Disordered" evidence="6">
    <location>
        <begin position="698"/>
        <end position="775"/>
    </location>
</feature>
<dbReference type="PANTHER" id="PTHR47356">
    <property type="entry name" value="FAD-DEPENDENT MONOOXYGENASE ASQG-RELATED"/>
    <property type="match status" value="1"/>
</dbReference>
<evidence type="ECO:0000256" key="3">
    <source>
        <dbReference type="ARBA" id="ARBA00022630"/>
    </source>
</evidence>
<dbReference type="EMBL" id="LJZO01000044">
    <property type="protein sequence ID" value="ROV91280.1"/>
    <property type="molecule type" value="Genomic_DNA"/>
</dbReference>
<evidence type="ECO:0000256" key="1">
    <source>
        <dbReference type="ARBA" id="ARBA00001974"/>
    </source>
</evidence>
<dbReference type="GO" id="GO:0071949">
    <property type="term" value="F:FAD binding"/>
    <property type="evidence" value="ECO:0007669"/>
    <property type="project" value="InterPro"/>
</dbReference>
<dbReference type="Pfam" id="PF08325">
    <property type="entry name" value="WLM"/>
    <property type="match status" value="1"/>
</dbReference>
<name>A0A423VJX8_CYTCH</name>
<feature type="compositionally biased region" description="Basic and acidic residues" evidence="6">
    <location>
        <begin position="700"/>
        <end position="709"/>
    </location>
</feature>
<dbReference type="STRING" id="252740.A0A423VJX8"/>
<reference evidence="8 9" key="1">
    <citation type="submission" date="2015-09" db="EMBL/GenBank/DDBJ databases">
        <title>Host preference determinants of Valsa canker pathogens revealed by comparative genomics.</title>
        <authorList>
            <person name="Yin Z."/>
            <person name="Huang L."/>
        </authorList>
    </citation>
    <scope>NUCLEOTIDE SEQUENCE [LARGE SCALE GENOMIC DNA]</scope>
    <source>
        <strain evidence="8 9">YSFL</strain>
    </source>
</reference>
<proteinExistence type="inferred from homology"/>